<feature type="region of interest" description="Disordered" evidence="1">
    <location>
        <begin position="47"/>
        <end position="67"/>
    </location>
</feature>
<protein>
    <submittedName>
        <fullName evidence="2">Uncharacterized protein</fullName>
    </submittedName>
</protein>
<reference evidence="2" key="1">
    <citation type="journal article" date="2015" name="Int. J. Syst. Evol. Microbiol.">
        <title>Rhizobium oryzicola sp. nov., potential plant-growth-promoting endophytic bacteria isolated from rice roots.</title>
        <authorList>
            <person name="Zhang X.X."/>
            <person name="Gao J.S."/>
            <person name="Cao Y.H."/>
            <person name="Sheirdil R.A."/>
            <person name="Wang X.C."/>
            <person name="Zhang L."/>
        </authorList>
    </citation>
    <scope>NUCLEOTIDE SEQUENCE</scope>
    <source>
        <strain evidence="2">05753</strain>
    </source>
</reference>
<comment type="caution">
    <text evidence="2">The sequence shown here is derived from an EMBL/GenBank/DDBJ whole genome shotgun (WGS) entry which is preliminary data.</text>
</comment>
<proteinExistence type="predicted"/>
<evidence type="ECO:0000313" key="3">
    <source>
        <dbReference type="Proteomes" id="UP001169006"/>
    </source>
</evidence>
<evidence type="ECO:0000256" key="1">
    <source>
        <dbReference type="SAM" id="MobiDB-lite"/>
    </source>
</evidence>
<gene>
    <name evidence="2" type="ORF">Q2T52_09965</name>
</gene>
<keyword evidence="3" id="KW-1185">Reference proteome</keyword>
<accession>A0ABT8SVV1</accession>
<organism evidence="2 3">
    <name type="scientific">Rhizobium oryzicola</name>
    <dbReference type="NCBI Taxonomy" id="1232668"/>
    <lineage>
        <taxon>Bacteria</taxon>
        <taxon>Pseudomonadati</taxon>
        <taxon>Pseudomonadota</taxon>
        <taxon>Alphaproteobacteria</taxon>
        <taxon>Hyphomicrobiales</taxon>
        <taxon>Rhizobiaceae</taxon>
        <taxon>Rhizobium/Agrobacterium group</taxon>
        <taxon>Rhizobium</taxon>
    </lineage>
</organism>
<dbReference type="EMBL" id="JAUKWQ010000002">
    <property type="protein sequence ID" value="MDO1582425.1"/>
    <property type="molecule type" value="Genomic_DNA"/>
</dbReference>
<evidence type="ECO:0000313" key="2">
    <source>
        <dbReference type="EMBL" id="MDO1582425.1"/>
    </source>
</evidence>
<feature type="compositionally biased region" description="Basic and acidic residues" evidence="1">
    <location>
        <begin position="48"/>
        <end position="60"/>
    </location>
</feature>
<name>A0ABT8SVV1_9HYPH</name>
<sequence length="67" mass="7415">MKTVTLTQDLRPWRAGDDVHLEDVVAQQLVDNGEAENLRPFAPLGVPIEDRAMKPGDGKRGYRTKAA</sequence>
<dbReference type="Proteomes" id="UP001169006">
    <property type="component" value="Unassembled WGS sequence"/>
</dbReference>
<reference evidence="2" key="2">
    <citation type="submission" date="2023-07" db="EMBL/GenBank/DDBJ databases">
        <authorList>
            <person name="Sun H."/>
        </authorList>
    </citation>
    <scope>NUCLEOTIDE SEQUENCE</scope>
    <source>
        <strain evidence="2">05753</strain>
    </source>
</reference>
<dbReference type="RefSeq" id="WP_302076563.1">
    <property type="nucleotide sequence ID" value="NZ_JAUKWQ010000002.1"/>
</dbReference>